<keyword evidence="5" id="KW-0010">Activator</keyword>
<feature type="region of interest" description="Disordered" evidence="9">
    <location>
        <begin position="586"/>
        <end position="658"/>
    </location>
</feature>
<dbReference type="CDD" id="cd08310">
    <property type="entry name" value="Death_NFkB-like"/>
    <property type="match status" value="1"/>
</dbReference>
<dbReference type="CDD" id="cd01177">
    <property type="entry name" value="IPT_NFkappaB"/>
    <property type="match status" value="1"/>
</dbReference>
<dbReference type="SUPFAM" id="SSF81296">
    <property type="entry name" value="E set domains"/>
    <property type="match status" value="1"/>
</dbReference>
<keyword evidence="2" id="KW-0805">Transcription regulation</keyword>
<feature type="region of interest" description="Disordered" evidence="9">
    <location>
        <begin position="516"/>
        <end position="543"/>
    </location>
</feature>
<evidence type="ECO:0000256" key="4">
    <source>
        <dbReference type="ARBA" id="ARBA00023125"/>
    </source>
</evidence>
<evidence type="ECO:0000256" key="9">
    <source>
        <dbReference type="SAM" id="MobiDB-lite"/>
    </source>
</evidence>
<dbReference type="PROSITE" id="PS50088">
    <property type="entry name" value="ANK_REPEAT"/>
    <property type="match status" value="4"/>
</dbReference>
<sequence>MGKNDKVAQVFFHLYFNNRSKMSSYGSSSNDSDTLNENNLPVDLQSRNVIASPFSISPIPSANGLIKTIPSSPQAKPYVVITEQPQQRGFRFRYECEGPSHGGLQGTKSERSRKSYPSIKIENYSGAARVVVSLVTDEKVPRPHAHKLVGTNCKDGLCTVELKSCLDVVSFPNLCILHVTRKKLIDVLTERNIDTIKLNKKLKANNMNFEPHITEEDSRTAKLQADEQSKTMQLNVVKLCFQVFLRNPDGTFDKMLPPVVSQPIYDSKSPGASALKICRMDKYGGCCSGNEEVFLLCEKVQKDDIQVRFVEQNPDGSVKWEAYGNFGPLDVHRQYAIVFKTPAYWNTNIDKAVNVLIMLQRKSDQEVSEPKAFTYFPQNRDKDNIASKKRKRIPLDGYEFGDGGLGGSDLGGDGGGMSMGHSGGGGMMHGGMGNGGNGGSIMMMHNNVLQQLPIPTLVEEAVREEYENRNQVLDSQRLRTVLEQRGSNSSPISGDPWLVTEDLDIEVDAAILPTRPIFEDHKNQNQFSPKTSKKFPDANMSPLKIQGHSENKIQDHLDSQAEKSKSISQVSVEWLDSGVSIEEKKVSVKETKDSDDGIKVSKASSGSEDHSDSDAKQEIFSEGVKSDEGFSETSEEAVGKGQPQSQIKMKSGTEKVPHSTELFPMQCSQFTETVRKVTGHVAERTLAALTDFAETGDIRHLLLVQRHLLAVSNKNGDLPFHLAVINSQPHALKSLLDVMSTLPDGKNHINSLNLLRQTPLHLATVMCQDEMVEMLLQAGANPTIADRHGNTCAHLAVLNKSESCLKILVKYLRPGQSNLDPFPELNYLNYDGYSPVHLASQMGSVEMLKILVFAKAQVDLPDGKSGKTALHHAVDNDDLPVASYLLLEARTDVNARCFDGNTALHIACARQLVGMVALLMTAGADMECENEEIPDPETGGEEGGMLGRRGLRPVDYADDNELILRILYGESQSDNIVADISNSLPSHMSLLSLNGSSHTLQGSRTPDCSSDTLYMIDVQNIGSKTRLELSRLLDPPQFEKDVVALAKHLGFSNMTARLESLRDSGNSPTTFLLDYFEACNGDLQKLQESLLAIGRKDVANLLSTAE</sequence>
<keyword evidence="3 8" id="KW-0040">ANK repeat</keyword>
<comment type="subcellular location">
    <subcellularLocation>
        <location evidence="1">Nucleus</location>
    </subcellularLocation>
</comment>
<organism evidence="11 12">
    <name type="scientific">Biomphalaria pfeifferi</name>
    <name type="common">Bloodfluke planorb</name>
    <name type="synonym">Freshwater snail</name>
    <dbReference type="NCBI Taxonomy" id="112525"/>
    <lineage>
        <taxon>Eukaryota</taxon>
        <taxon>Metazoa</taxon>
        <taxon>Spiralia</taxon>
        <taxon>Lophotrochozoa</taxon>
        <taxon>Mollusca</taxon>
        <taxon>Gastropoda</taxon>
        <taxon>Heterobranchia</taxon>
        <taxon>Euthyneura</taxon>
        <taxon>Panpulmonata</taxon>
        <taxon>Hygrophila</taxon>
        <taxon>Lymnaeoidea</taxon>
        <taxon>Planorbidae</taxon>
        <taxon>Biomphalaria</taxon>
    </lineage>
</organism>
<comment type="caution">
    <text evidence="11">The sequence shown here is derived from an EMBL/GenBank/DDBJ whole genome shotgun (WGS) entry which is preliminary data.</text>
</comment>
<evidence type="ECO:0000256" key="7">
    <source>
        <dbReference type="ARBA" id="ARBA00023242"/>
    </source>
</evidence>
<feature type="domain" description="RHD" evidence="10">
    <location>
        <begin position="74"/>
        <end position="271"/>
    </location>
</feature>
<dbReference type="InterPro" id="IPR036770">
    <property type="entry name" value="Ankyrin_rpt-contain_sf"/>
</dbReference>
<dbReference type="InterPro" id="IPR032397">
    <property type="entry name" value="RHD_dimer"/>
</dbReference>
<evidence type="ECO:0000313" key="11">
    <source>
        <dbReference type="EMBL" id="KAK0046195.1"/>
    </source>
</evidence>
<dbReference type="Gene3D" id="2.60.40.10">
    <property type="entry name" value="Immunoglobulins"/>
    <property type="match status" value="1"/>
</dbReference>
<dbReference type="GO" id="GO:0000978">
    <property type="term" value="F:RNA polymerase II cis-regulatory region sequence-specific DNA binding"/>
    <property type="evidence" value="ECO:0007669"/>
    <property type="project" value="TreeGrafter"/>
</dbReference>
<gene>
    <name evidence="11" type="ORF">Bpfe_024382</name>
</gene>
<evidence type="ECO:0000256" key="8">
    <source>
        <dbReference type="PROSITE-ProRule" id="PRU00023"/>
    </source>
</evidence>
<evidence type="ECO:0000256" key="3">
    <source>
        <dbReference type="ARBA" id="ARBA00023043"/>
    </source>
</evidence>
<evidence type="ECO:0000259" key="10">
    <source>
        <dbReference type="PROSITE" id="PS50254"/>
    </source>
</evidence>
<evidence type="ECO:0000256" key="2">
    <source>
        <dbReference type="ARBA" id="ARBA00023015"/>
    </source>
</evidence>
<dbReference type="InterPro" id="IPR000488">
    <property type="entry name" value="Death_dom"/>
</dbReference>
<dbReference type="InterPro" id="IPR014756">
    <property type="entry name" value="Ig_E-set"/>
</dbReference>
<dbReference type="InterPro" id="IPR011029">
    <property type="entry name" value="DEATH-like_dom_sf"/>
</dbReference>
<dbReference type="SMART" id="SM00429">
    <property type="entry name" value="IPT"/>
    <property type="match status" value="1"/>
</dbReference>
<dbReference type="Gene3D" id="2.60.40.340">
    <property type="entry name" value="Rel homology domain (RHD), DNA-binding domain"/>
    <property type="match status" value="1"/>
</dbReference>
<dbReference type="FunFam" id="2.60.40.10:FF:000046">
    <property type="entry name" value="Nuclear factor NF-kappa-B p105 subunit"/>
    <property type="match status" value="1"/>
</dbReference>
<dbReference type="PRINTS" id="PR00057">
    <property type="entry name" value="NFKBTNSCPFCT"/>
</dbReference>
<dbReference type="InterPro" id="IPR033926">
    <property type="entry name" value="IPT_NFkappaB"/>
</dbReference>
<dbReference type="PANTHER" id="PTHR24169:SF28">
    <property type="entry name" value="NUCLEAR FACTOR NF-KAPPA-B P110 SUBUNIT"/>
    <property type="match status" value="1"/>
</dbReference>
<protein>
    <submittedName>
        <fullName evidence="11">Nuclear factor NF-kappa-B p100 subunit</fullName>
    </submittedName>
</protein>
<dbReference type="InterPro" id="IPR002909">
    <property type="entry name" value="IPT_dom"/>
</dbReference>
<name>A0AAD8B181_BIOPF</name>
<dbReference type="InterPro" id="IPR030492">
    <property type="entry name" value="RHD_CS"/>
</dbReference>
<feature type="repeat" description="ANK" evidence="8">
    <location>
        <begin position="831"/>
        <end position="863"/>
    </location>
</feature>
<evidence type="ECO:0000256" key="6">
    <source>
        <dbReference type="ARBA" id="ARBA00023163"/>
    </source>
</evidence>
<keyword evidence="6" id="KW-0804">Transcription</keyword>
<reference evidence="11" key="1">
    <citation type="journal article" date="2023" name="PLoS Negl. Trop. Dis.">
        <title>A genome sequence for Biomphalaria pfeifferi, the major vector snail for the human-infecting parasite Schistosoma mansoni.</title>
        <authorList>
            <person name="Bu L."/>
            <person name="Lu L."/>
            <person name="Laidemitt M.R."/>
            <person name="Zhang S.M."/>
            <person name="Mutuku M."/>
            <person name="Mkoji G."/>
            <person name="Steinauer M."/>
            <person name="Loker E.S."/>
        </authorList>
    </citation>
    <scope>NUCLEOTIDE SEQUENCE</scope>
    <source>
        <strain evidence="11">KasaAsao</strain>
    </source>
</reference>
<dbReference type="SUPFAM" id="SSF48403">
    <property type="entry name" value="Ankyrin repeat"/>
    <property type="match status" value="1"/>
</dbReference>
<keyword evidence="7" id="KW-0539">Nucleus</keyword>
<dbReference type="GO" id="GO:0005634">
    <property type="term" value="C:nucleus"/>
    <property type="evidence" value="ECO:0007669"/>
    <property type="project" value="UniProtKB-SubCell"/>
</dbReference>
<dbReference type="SMART" id="SM00248">
    <property type="entry name" value="ANK"/>
    <property type="match status" value="6"/>
</dbReference>
<evidence type="ECO:0000256" key="1">
    <source>
        <dbReference type="ARBA" id="ARBA00004123"/>
    </source>
</evidence>
<dbReference type="Pfam" id="PF00554">
    <property type="entry name" value="RHD_DNA_bind"/>
    <property type="match status" value="1"/>
</dbReference>
<feature type="compositionally biased region" description="Basic and acidic residues" evidence="9">
    <location>
        <begin position="586"/>
        <end position="599"/>
    </location>
</feature>
<keyword evidence="12" id="KW-1185">Reference proteome</keyword>
<evidence type="ECO:0000256" key="5">
    <source>
        <dbReference type="ARBA" id="ARBA00023159"/>
    </source>
</evidence>
<evidence type="ECO:0000313" key="12">
    <source>
        <dbReference type="Proteomes" id="UP001233172"/>
    </source>
</evidence>
<dbReference type="EMBL" id="JASAOG010000169">
    <property type="protein sequence ID" value="KAK0046195.1"/>
    <property type="molecule type" value="Genomic_DNA"/>
</dbReference>
<dbReference type="InterPro" id="IPR037059">
    <property type="entry name" value="RHD_DNA_bind_dom_sf"/>
</dbReference>
<accession>A0AAD8B181</accession>
<dbReference type="PROSITE" id="PS01204">
    <property type="entry name" value="REL_1"/>
    <property type="match status" value="1"/>
</dbReference>
<dbReference type="InterPro" id="IPR011539">
    <property type="entry name" value="RHD_DNA_bind_dom"/>
</dbReference>
<feature type="repeat" description="ANK" evidence="8">
    <location>
        <begin position="899"/>
        <end position="931"/>
    </location>
</feature>
<dbReference type="InterPro" id="IPR008967">
    <property type="entry name" value="p53-like_TF_DNA-bd_sf"/>
</dbReference>
<feature type="repeat" description="ANK" evidence="8">
    <location>
        <begin position="755"/>
        <end position="787"/>
    </location>
</feature>
<dbReference type="GO" id="GO:0000981">
    <property type="term" value="F:DNA-binding transcription factor activity, RNA polymerase II-specific"/>
    <property type="evidence" value="ECO:0007669"/>
    <property type="project" value="TreeGrafter"/>
</dbReference>
<feature type="repeat" description="ANK" evidence="8">
    <location>
        <begin position="865"/>
        <end position="898"/>
    </location>
</feature>
<dbReference type="Proteomes" id="UP001233172">
    <property type="component" value="Unassembled WGS sequence"/>
</dbReference>
<dbReference type="Pfam" id="PF12796">
    <property type="entry name" value="Ank_2"/>
    <property type="match status" value="3"/>
</dbReference>
<keyword evidence="4" id="KW-0238">DNA-binding</keyword>
<dbReference type="GO" id="GO:0007165">
    <property type="term" value="P:signal transduction"/>
    <property type="evidence" value="ECO:0007669"/>
    <property type="project" value="InterPro"/>
</dbReference>
<dbReference type="PROSITE" id="PS50254">
    <property type="entry name" value="REL_2"/>
    <property type="match status" value="1"/>
</dbReference>
<reference evidence="11" key="2">
    <citation type="submission" date="2023-04" db="EMBL/GenBank/DDBJ databases">
        <authorList>
            <person name="Bu L."/>
            <person name="Lu L."/>
            <person name="Laidemitt M.R."/>
            <person name="Zhang S.M."/>
            <person name="Mutuku M."/>
            <person name="Mkoji G."/>
            <person name="Steinauer M."/>
            <person name="Loker E.S."/>
        </authorList>
    </citation>
    <scope>NUCLEOTIDE SEQUENCE</scope>
    <source>
        <strain evidence="11">KasaAsao</strain>
        <tissue evidence="11">Whole Snail</tissue>
    </source>
</reference>
<dbReference type="Pfam" id="PF00531">
    <property type="entry name" value="Death"/>
    <property type="match status" value="1"/>
</dbReference>
<proteinExistence type="predicted"/>
<dbReference type="InterPro" id="IPR013783">
    <property type="entry name" value="Ig-like_fold"/>
</dbReference>
<dbReference type="InterPro" id="IPR002110">
    <property type="entry name" value="Ankyrin_rpt"/>
</dbReference>
<dbReference type="GO" id="GO:0005737">
    <property type="term" value="C:cytoplasm"/>
    <property type="evidence" value="ECO:0007669"/>
    <property type="project" value="InterPro"/>
</dbReference>
<dbReference type="PANTHER" id="PTHR24169">
    <property type="entry name" value="NUCLEAR FACTOR NF-KAPPA-B PROTEIN"/>
    <property type="match status" value="1"/>
</dbReference>
<dbReference type="SUPFAM" id="SSF47986">
    <property type="entry name" value="DEATH domain"/>
    <property type="match status" value="1"/>
</dbReference>
<dbReference type="Gene3D" id="1.10.533.10">
    <property type="entry name" value="Death Domain, Fas"/>
    <property type="match status" value="1"/>
</dbReference>
<dbReference type="Gene3D" id="1.25.40.20">
    <property type="entry name" value="Ankyrin repeat-containing domain"/>
    <property type="match status" value="1"/>
</dbReference>
<dbReference type="InterPro" id="IPR000451">
    <property type="entry name" value="NFkB/Dor"/>
</dbReference>
<feature type="compositionally biased region" description="Basic and acidic residues" evidence="9">
    <location>
        <begin position="607"/>
        <end position="628"/>
    </location>
</feature>
<dbReference type="Pfam" id="PF16179">
    <property type="entry name" value="RHD_dimer"/>
    <property type="match status" value="1"/>
</dbReference>
<dbReference type="SUPFAM" id="SSF49417">
    <property type="entry name" value="p53-like transcription factors"/>
    <property type="match status" value="1"/>
</dbReference>
<dbReference type="AlphaFoldDB" id="A0AAD8B181"/>
<dbReference type="PROSITE" id="PS50297">
    <property type="entry name" value="ANK_REP_REGION"/>
    <property type="match status" value="4"/>
</dbReference>